<evidence type="ECO:0000256" key="3">
    <source>
        <dbReference type="ARBA" id="ARBA00022530"/>
    </source>
</evidence>
<feature type="chain" id="PRO_5039504603" evidence="14">
    <location>
        <begin position="22"/>
        <end position="1675"/>
    </location>
</feature>
<dbReference type="GeneID" id="113210389"/>
<dbReference type="GO" id="GO:0048513">
    <property type="term" value="P:animal organ development"/>
    <property type="evidence" value="ECO:0007669"/>
    <property type="project" value="UniProtKB-ARBA"/>
</dbReference>
<dbReference type="PROSITE" id="PS50026">
    <property type="entry name" value="EGF_3"/>
    <property type="match status" value="3"/>
</dbReference>
<feature type="domain" description="Laminin EGF-like" evidence="17">
    <location>
        <begin position="1012"/>
        <end position="1059"/>
    </location>
</feature>
<organism evidence="19 20">
    <name type="scientific">Frankliniella occidentalis</name>
    <name type="common">Western flower thrips</name>
    <name type="synonym">Euthrips occidentalis</name>
    <dbReference type="NCBI Taxonomy" id="133901"/>
    <lineage>
        <taxon>Eukaryota</taxon>
        <taxon>Metazoa</taxon>
        <taxon>Ecdysozoa</taxon>
        <taxon>Arthropoda</taxon>
        <taxon>Hexapoda</taxon>
        <taxon>Insecta</taxon>
        <taxon>Pterygota</taxon>
        <taxon>Neoptera</taxon>
        <taxon>Paraneoptera</taxon>
        <taxon>Thysanoptera</taxon>
        <taxon>Terebrantia</taxon>
        <taxon>Thripoidea</taxon>
        <taxon>Thripidae</taxon>
        <taxon>Frankliniella</taxon>
    </lineage>
</organism>
<dbReference type="SUPFAM" id="SSF57196">
    <property type="entry name" value="EGF/Laminin"/>
    <property type="match status" value="3"/>
</dbReference>
<dbReference type="OrthoDB" id="88467at2759"/>
<dbReference type="Gene3D" id="3.30.60.30">
    <property type="match status" value="7"/>
</dbReference>
<evidence type="ECO:0000256" key="4">
    <source>
        <dbReference type="ARBA" id="ARBA00022536"/>
    </source>
</evidence>
<evidence type="ECO:0000256" key="5">
    <source>
        <dbReference type="ARBA" id="ARBA00022737"/>
    </source>
</evidence>
<dbReference type="Gene3D" id="2.60.120.200">
    <property type="match status" value="2"/>
</dbReference>
<dbReference type="Proteomes" id="UP000504606">
    <property type="component" value="Unplaced"/>
</dbReference>
<dbReference type="KEGG" id="foc:113210389"/>
<dbReference type="SUPFAM" id="SSF100895">
    <property type="entry name" value="Kazal-type serine protease inhibitors"/>
    <property type="match status" value="7"/>
</dbReference>
<dbReference type="InterPro" id="IPR001791">
    <property type="entry name" value="Laminin_G"/>
</dbReference>
<dbReference type="InterPro" id="IPR000742">
    <property type="entry name" value="EGF"/>
</dbReference>
<dbReference type="PANTHER" id="PTHR10913">
    <property type="entry name" value="FOLLISTATIN-RELATED"/>
    <property type="match status" value="1"/>
</dbReference>
<feature type="signal peptide" evidence="14">
    <location>
        <begin position="1"/>
        <end position="21"/>
    </location>
</feature>
<dbReference type="PROSITE" id="PS50025">
    <property type="entry name" value="LAM_G_DOMAIN"/>
    <property type="match status" value="2"/>
</dbReference>
<feature type="region of interest" description="Disordered" evidence="13">
    <location>
        <begin position="1080"/>
        <end position="1118"/>
    </location>
</feature>
<dbReference type="FunFam" id="3.30.60.30:FF:000024">
    <property type="entry name" value="Transmembrane agrin"/>
    <property type="match status" value="1"/>
</dbReference>
<feature type="disulfide bond" evidence="11">
    <location>
        <begin position="1485"/>
        <end position="1494"/>
    </location>
</feature>
<keyword evidence="4 11" id="KW-0245">EGF-like domain</keyword>
<keyword evidence="7" id="KW-0175">Coiled coil</keyword>
<dbReference type="FunFam" id="2.10.25.10:FF:000135">
    <property type="entry name" value="Laminin subunit beta 4"/>
    <property type="match status" value="1"/>
</dbReference>
<gene>
    <name evidence="20" type="primary">LOC113210389</name>
</gene>
<dbReference type="SMART" id="SM00181">
    <property type="entry name" value="EGF"/>
    <property type="match status" value="7"/>
</dbReference>
<dbReference type="GO" id="GO:0048731">
    <property type="term" value="P:system development"/>
    <property type="evidence" value="ECO:0007669"/>
    <property type="project" value="UniProtKB-ARBA"/>
</dbReference>
<dbReference type="FunFam" id="2.10.25.10:FF:000095">
    <property type="entry name" value="Notch, isoform B"/>
    <property type="match status" value="1"/>
</dbReference>
<dbReference type="PROSITE" id="PS01248">
    <property type="entry name" value="EGF_LAM_1"/>
    <property type="match status" value="1"/>
</dbReference>
<dbReference type="InterPro" id="IPR002350">
    <property type="entry name" value="Kazal_dom"/>
</dbReference>
<evidence type="ECO:0000256" key="7">
    <source>
        <dbReference type="ARBA" id="ARBA00023054"/>
    </source>
</evidence>
<feature type="domain" description="Kazal-like" evidence="18">
    <location>
        <begin position="384"/>
        <end position="438"/>
    </location>
</feature>
<evidence type="ECO:0000256" key="2">
    <source>
        <dbReference type="ARBA" id="ARBA00022525"/>
    </source>
</evidence>
<dbReference type="PRINTS" id="PR00011">
    <property type="entry name" value="EGFLAMININ"/>
</dbReference>
<dbReference type="PROSITE" id="PS51465">
    <property type="entry name" value="KAZAL_2"/>
    <property type="match status" value="6"/>
</dbReference>
<dbReference type="PROSITE" id="PS50027">
    <property type="entry name" value="EGF_LAM_2"/>
    <property type="match status" value="2"/>
</dbReference>
<feature type="disulfide bond" evidence="12">
    <location>
        <begin position="977"/>
        <end position="986"/>
    </location>
</feature>
<keyword evidence="10 12" id="KW-0424">Laminin EGF-like domain</keyword>
<dbReference type="InterPro" id="IPR002049">
    <property type="entry name" value="LE_dom"/>
</dbReference>
<feature type="domain" description="EGF-like" evidence="16">
    <location>
        <begin position="1497"/>
        <end position="1534"/>
    </location>
</feature>
<keyword evidence="6" id="KW-0221">Differentiation</keyword>
<evidence type="ECO:0000313" key="19">
    <source>
        <dbReference type="Proteomes" id="UP000504606"/>
    </source>
</evidence>
<dbReference type="InterPro" id="IPR013320">
    <property type="entry name" value="ConA-like_dom_sf"/>
</dbReference>
<dbReference type="PANTHER" id="PTHR10913:SF78">
    <property type="entry name" value="AGRIN"/>
    <property type="match status" value="1"/>
</dbReference>
<dbReference type="FunFam" id="2.10.25.10:FF:000134">
    <property type="entry name" value="Transmembrane agrin"/>
    <property type="match status" value="1"/>
</dbReference>
<evidence type="ECO:0000256" key="8">
    <source>
        <dbReference type="ARBA" id="ARBA00023157"/>
    </source>
</evidence>
<dbReference type="Pfam" id="PF07648">
    <property type="entry name" value="Kazal_2"/>
    <property type="match status" value="7"/>
</dbReference>
<evidence type="ECO:0000256" key="1">
    <source>
        <dbReference type="ARBA" id="ARBA00004498"/>
    </source>
</evidence>
<feature type="disulfide bond" evidence="12">
    <location>
        <begin position="956"/>
        <end position="968"/>
    </location>
</feature>
<dbReference type="FunFam" id="3.30.60.30:FF:000040">
    <property type="entry name" value="Agrin, putative"/>
    <property type="match status" value="1"/>
</dbReference>
<keyword evidence="9" id="KW-0325">Glycoprotein</keyword>
<dbReference type="RefSeq" id="XP_052119809.1">
    <property type="nucleotide sequence ID" value="XM_052263849.1"/>
</dbReference>
<evidence type="ECO:0000313" key="20">
    <source>
        <dbReference type="RefSeq" id="XP_052119809.1"/>
    </source>
</evidence>
<evidence type="ECO:0000256" key="11">
    <source>
        <dbReference type="PROSITE-ProRule" id="PRU00076"/>
    </source>
</evidence>
<keyword evidence="2" id="KW-0964">Secreted</keyword>
<dbReference type="InterPro" id="IPR050653">
    <property type="entry name" value="Prot_Inhib_GrowthFact_Antg"/>
</dbReference>
<feature type="domain" description="EGF-like" evidence="16">
    <location>
        <begin position="291"/>
        <end position="324"/>
    </location>
</feature>
<dbReference type="CDD" id="cd00054">
    <property type="entry name" value="EGF_CA"/>
    <property type="match status" value="2"/>
</dbReference>
<evidence type="ECO:0000259" key="18">
    <source>
        <dbReference type="PROSITE" id="PS51465"/>
    </source>
</evidence>
<dbReference type="CDD" id="cd00055">
    <property type="entry name" value="EGF_Lam"/>
    <property type="match status" value="2"/>
</dbReference>
<dbReference type="GO" id="GO:0030154">
    <property type="term" value="P:cell differentiation"/>
    <property type="evidence" value="ECO:0007669"/>
    <property type="project" value="UniProtKB-KW"/>
</dbReference>
<feature type="domain" description="Kazal-like" evidence="18">
    <location>
        <begin position="466"/>
        <end position="520"/>
    </location>
</feature>
<feature type="domain" description="Kazal-like" evidence="18">
    <location>
        <begin position="705"/>
        <end position="742"/>
    </location>
</feature>
<evidence type="ECO:0000256" key="14">
    <source>
        <dbReference type="SAM" id="SignalP"/>
    </source>
</evidence>
<dbReference type="InterPro" id="IPR003645">
    <property type="entry name" value="Fol_N"/>
</dbReference>
<keyword evidence="8 11" id="KW-1015">Disulfide bond</keyword>
<dbReference type="Gene3D" id="2.10.25.10">
    <property type="entry name" value="Laminin"/>
    <property type="match status" value="4"/>
</dbReference>
<keyword evidence="19" id="KW-1185">Reference proteome</keyword>
<sequence>MGWPSTLRLVLAAAVLAAALASRGDHDYEEMFTTEPTSTTTTTSTTLSPVMRLYEERRQRERRGHGAVGLGRMWRRRHALSHARHAARCADGETMQMLRFAPSGASEALRALLLAPGEAAGSALLQHARKAEVVFTGKVVGRGGRLRRDATTSPTTAPRRGRQTHDLVPRGAALWVRVKRVLKGRLDADLVQLQTAPGNGSHHGPSATCPQLLKVHNTAIFLANKLGDGGQPVVAPVLDVEDNFVPDDDERAPRLQLATDPFALTLRNLQMASRATKDFSDLPGATSLEENPDPCRDKVCQVGANCVVSVDGLSAFCECPRTCNIGEAVGEPVCGTDLQEYADHCDLMKAACAQNKDIRVKFKGPCDPCAEMECPEPRVCALGEDRQPECRCDEVCPDEFSPVCGSDGRTYANTCRLRREGCRTRRELRIVYRGRCTAGENPCAGLLASPGAPGACAHGQVCAVGRDGVARCECPPECELVVRPVCGSDGRTYDSACHLTRQACLARANVTVAYTGSCGVDGPCSAHACSHGGECVPRHGAPRCVCPRCPLTFQPVCGSDGVSYGNECRLRLENCQRRLDVRVAHQGLCSCENRSCGPHATCETDATGEGQCVCPDCSAPAEQEHSPVCGSDGVTYDNECAMRREGCKEGRNVAVAYRGDCDSCRDVTCQEGAACVEGACVCEASCGAQEGGPSPPGAVAVREAVCGSDRVTYPSECALKRTSCQRHPEPPITVLFYGDCLERFGEHTATVPPHMANQSAKLTEASHGKVLQPGRKDAQHVTGGTAERAEACKDIRCDYDATCELGTDGFPRCSCVFDCGAALWLNAGPQGPVCASNQRMYPSLCDMKREGCQRQEELRLRPMDLCKGLEVKPCGGQADPLRDTASGGELDCGAGPQRQDCPRGSYCHTTPHFARCCPKTGSYRQHVSCEESWYGCCPDGRTLADGPDGEGCPKMCGCNKLGAVSDACDADTDACVCKTGVGGEKCDRCEPAYWGLQKVRDHGNPSVGCLPCQCHKWGAVRDDCEQMTGRCVCRPGVQGEKCEECVAPGHVLSPAGCGPGVPGSNVGGPATERPLKRSTLHRFTEPGPGPGMTGGASYKSTRHLGLSAPPPLDPRHSQNRYYYSAANRSGEAEADGDAVDAEGAGGDSREVDVIHSLAAASSDLLNGTLPDGDLEGVPPGWLPTPAPPPAAPPTLLGDPCTSSADCGVQHSHCLLGSCACIEPPTAAGHSRSDCPAPASTAAPTSACLSSPCEQRGAVCVEGPLDSFTCLCNGEPCESNATVSGLSFAGESWVRLSRIEGSPIALSVNVEFLSFSPDGLLLYAQQHDDGSGDFVSLALVGGYVEFRYNLGSGTVVLRSGSRLTLHAPHRVSAKRYHRDGMLSVDDDADVTGQSQGSLRSLDLSPTTWVGGVPSNHSRVWENIGTSLGFTGCIRRMTLGTRRIDLDSAVAYSAVGQCGGDPCSAQPCRHGGLCHSLNALNAFKCECPLNYTGLLCEAAVDACLASPCSTGSTCESLPAGGFTCHCLPGRRGKTCQIADDLELEPAVPVLDGHSYVTLPRMEGVGRAFSLELWFMTRVPDGALLYDGQRLNSAGRGDFIALSLHAGRVDFRFDLGSGPARIVSEEVVEPGVWHSVRISRTDRAGSLQLDNGTVVRGLSGAPLNELNLDLPLYVGGVP</sequence>
<reference evidence="20" key="1">
    <citation type="submission" date="2025-08" db="UniProtKB">
        <authorList>
            <consortium name="RefSeq"/>
        </authorList>
    </citation>
    <scope>IDENTIFICATION</scope>
    <source>
        <tissue evidence="20">Whole organism</tissue>
    </source>
</reference>
<proteinExistence type="predicted"/>
<feature type="domain" description="EGF-like" evidence="16">
    <location>
        <begin position="1457"/>
        <end position="1495"/>
    </location>
</feature>
<dbReference type="SMART" id="SM00274">
    <property type="entry name" value="FOLN"/>
    <property type="match status" value="8"/>
</dbReference>
<dbReference type="SMART" id="SM00180">
    <property type="entry name" value="EGF_Lam"/>
    <property type="match status" value="2"/>
</dbReference>
<dbReference type="GO" id="GO:0005576">
    <property type="term" value="C:extracellular region"/>
    <property type="evidence" value="ECO:0007669"/>
    <property type="project" value="TreeGrafter"/>
</dbReference>
<evidence type="ECO:0000259" key="15">
    <source>
        <dbReference type="PROSITE" id="PS50025"/>
    </source>
</evidence>
<evidence type="ECO:0000256" key="13">
    <source>
        <dbReference type="SAM" id="MobiDB-lite"/>
    </source>
</evidence>
<dbReference type="InterPro" id="IPR036058">
    <property type="entry name" value="Kazal_dom_sf"/>
</dbReference>
<dbReference type="GO" id="GO:0009653">
    <property type="term" value="P:anatomical structure morphogenesis"/>
    <property type="evidence" value="ECO:0007669"/>
    <property type="project" value="UniProtKB-ARBA"/>
</dbReference>
<feature type="domain" description="Kazal-like" evidence="18">
    <location>
        <begin position="545"/>
        <end position="590"/>
    </location>
</feature>
<feature type="domain" description="Laminin G" evidence="15">
    <location>
        <begin position="1543"/>
        <end position="1675"/>
    </location>
</feature>
<evidence type="ECO:0000256" key="6">
    <source>
        <dbReference type="ARBA" id="ARBA00022782"/>
    </source>
</evidence>
<comment type="subcellular location">
    <subcellularLocation>
        <location evidence="1">Secreted</location>
        <location evidence="1">Extracellular space</location>
        <location evidence="1">Extracellular matrix</location>
    </subcellularLocation>
</comment>
<feature type="domain" description="Kazal-like" evidence="18">
    <location>
        <begin position="613"/>
        <end position="663"/>
    </location>
</feature>
<dbReference type="GO" id="GO:0005509">
    <property type="term" value="F:calcium ion binding"/>
    <property type="evidence" value="ECO:0007669"/>
    <property type="project" value="InterPro"/>
</dbReference>
<keyword evidence="3" id="KW-0272">Extracellular matrix</keyword>
<feature type="disulfide bond" evidence="12">
    <location>
        <begin position="1012"/>
        <end position="1024"/>
    </location>
</feature>
<dbReference type="InterPro" id="IPR001881">
    <property type="entry name" value="EGF-like_Ca-bd_dom"/>
</dbReference>
<dbReference type="SUPFAM" id="SSF49899">
    <property type="entry name" value="Concanavalin A-like lectins/glucanases"/>
    <property type="match status" value="2"/>
</dbReference>
<evidence type="ECO:0000259" key="17">
    <source>
        <dbReference type="PROSITE" id="PS50027"/>
    </source>
</evidence>
<evidence type="ECO:0000256" key="10">
    <source>
        <dbReference type="ARBA" id="ARBA00023292"/>
    </source>
</evidence>
<dbReference type="Pfam" id="PF00053">
    <property type="entry name" value="EGF_laminin"/>
    <property type="match status" value="2"/>
</dbReference>
<feature type="disulfide bond" evidence="12">
    <location>
        <begin position="1014"/>
        <end position="1031"/>
    </location>
</feature>
<feature type="disulfide bond" evidence="11">
    <location>
        <begin position="300"/>
        <end position="317"/>
    </location>
</feature>
<evidence type="ECO:0000256" key="9">
    <source>
        <dbReference type="ARBA" id="ARBA00023180"/>
    </source>
</evidence>
<dbReference type="SMART" id="SM00179">
    <property type="entry name" value="EGF_CA"/>
    <property type="match status" value="2"/>
</dbReference>
<name>A0A9C6WV17_FRAOC</name>
<feature type="domain" description="Laminin EGF-like" evidence="17">
    <location>
        <begin position="956"/>
        <end position="1011"/>
    </location>
</feature>
<dbReference type="Pfam" id="PF00008">
    <property type="entry name" value="EGF"/>
    <property type="match status" value="2"/>
</dbReference>
<dbReference type="PROSITE" id="PS00022">
    <property type="entry name" value="EGF_1"/>
    <property type="match status" value="2"/>
</dbReference>
<keyword evidence="5" id="KW-0677">Repeat</keyword>
<feature type="domain" description="Laminin G" evidence="15">
    <location>
        <begin position="1282"/>
        <end position="1461"/>
    </location>
</feature>
<accession>A0A9C6WV17</accession>
<feature type="domain" description="Kazal-like" evidence="18">
    <location>
        <begin position="311"/>
        <end position="368"/>
    </location>
</feature>
<feature type="disulfide bond" evidence="11">
    <location>
        <begin position="1524"/>
        <end position="1533"/>
    </location>
</feature>
<dbReference type="Pfam" id="PF00054">
    <property type="entry name" value="Laminin_G_1"/>
    <property type="match status" value="2"/>
</dbReference>
<dbReference type="CDD" id="cd00104">
    <property type="entry name" value="KAZAL_FS"/>
    <property type="match status" value="5"/>
</dbReference>
<dbReference type="CDD" id="cd00110">
    <property type="entry name" value="LamG"/>
    <property type="match status" value="2"/>
</dbReference>
<dbReference type="SMART" id="SM00282">
    <property type="entry name" value="LamG"/>
    <property type="match status" value="2"/>
</dbReference>
<feature type="disulfide bond" evidence="12">
    <location>
        <begin position="1033"/>
        <end position="1042"/>
    </location>
</feature>
<feature type="disulfide bond" evidence="12">
    <location>
        <begin position="958"/>
        <end position="975"/>
    </location>
</feature>
<protein>
    <submittedName>
        <fullName evidence="20">Agrin-like</fullName>
    </submittedName>
</protein>
<comment type="caution">
    <text evidence="11">Lacks conserved residue(s) required for the propagation of feature annotation.</text>
</comment>
<dbReference type="SMART" id="SM00280">
    <property type="entry name" value="KAZAL"/>
    <property type="match status" value="7"/>
</dbReference>
<evidence type="ECO:0000256" key="12">
    <source>
        <dbReference type="PROSITE-ProRule" id="PRU00460"/>
    </source>
</evidence>
<keyword evidence="14" id="KW-0732">Signal</keyword>
<evidence type="ECO:0000259" key="16">
    <source>
        <dbReference type="PROSITE" id="PS50026"/>
    </source>
</evidence>
<feature type="disulfide bond" evidence="11">
    <location>
        <begin position="1466"/>
        <end position="1483"/>
    </location>
</feature>